<dbReference type="EMBL" id="BAAABX010000010">
    <property type="protein sequence ID" value="GAA0393427.1"/>
    <property type="molecule type" value="Genomic_DNA"/>
</dbReference>
<sequence>MPCRDSAERDTEAAVRRETGHRSHPRWSSTACTTARGNVGRTQTDEPHGEEAAMYAPNVLNTLELTGEPAGAA</sequence>
<name>A0ABN0YF25_9ACTN</name>
<feature type="compositionally biased region" description="Basic and acidic residues" evidence="1">
    <location>
        <begin position="1"/>
        <end position="21"/>
    </location>
</feature>
<proteinExistence type="predicted"/>
<accession>A0ABN0YF25</accession>
<feature type="region of interest" description="Disordered" evidence="1">
    <location>
        <begin position="1"/>
        <end position="32"/>
    </location>
</feature>
<gene>
    <name evidence="2" type="ORF">GCM10010357_12780</name>
</gene>
<reference evidence="2 3" key="1">
    <citation type="journal article" date="2019" name="Int. J. Syst. Evol. Microbiol.">
        <title>The Global Catalogue of Microorganisms (GCM) 10K type strain sequencing project: providing services to taxonomists for standard genome sequencing and annotation.</title>
        <authorList>
            <consortium name="The Broad Institute Genomics Platform"/>
            <consortium name="The Broad Institute Genome Sequencing Center for Infectious Disease"/>
            <person name="Wu L."/>
            <person name="Ma J."/>
        </authorList>
    </citation>
    <scope>NUCLEOTIDE SEQUENCE [LARGE SCALE GENOMIC DNA]</scope>
    <source>
        <strain evidence="2 3">JCM 4788</strain>
    </source>
</reference>
<keyword evidence="3" id="KW-1185">Reference proteome</keyword>
<dbReference type="Proteomes" id="UP001500879">
    <property type="component" value="Unassembled WGS sequence"/>
</dbReference>
<protein>
    <submittedName>
        <fullName evidence="2">Uncharacterized protein</fullName>
    </submittedName>
</protein>
<evidence type="ECO:0000313" key="2">
    <source>
        <dbReference type="EMBL" id="GAA0393427.1"/>
    </source>
</evidence>
<evidence type="ECO:0000256" key="1">
    <source>
        <dbReference type="SAM" id="MobiDB-lite"/>
    </source>
</evidence>
<organism evidence="2 3">
    <name type="scientific">Streptomyces luteireticuli</name>
    <dbReference type="NCBI Taxonomy" id="173858"/>
    <lineage>
        <taxon>Bacteria</taxon>
        <taxon>Bacillati</taxon>
        <taxon>Actinomycetota</taxon>
        <taxon>Actinomycetes</taxon>
        <taxon>Kitasatosporales</taxon>
        <taxon>Streptomycetaceae</taxon>
        <taxon>Streptomyces</taxon>
    </lineage>
</organism>
<evidence type="ECO:0000313" key="3">
    <source>
        <dbReference type="Proteomes" id="UP001500879"/>
    </source>
</evidence>
<comment type="caution">
    <text evidence="2">The sequence shown here is derived from an EMBL/GenBank/DDBJ whole genome shotgun (WGS) entry which is preliminary data.</text>
</comment>